<dbReference type="HAMAP" id="MF_01479">
    <property type="entry name" value="WhiB"/>
    <property type="match status" value="1"/>
</dbReference>
<comment type="caution">
    <text evidence="13">The sequence shown here is derived from an EMBL/GenBank/DDBJ whole genome shotgun (WGS) entry which is preliminary data.</text>
</comment>
<evidence type="ECO:0000313" key="14">
    <source>
        <dbReference type="Proteomes" id="UP001500879"/>
    </source>
</evidence>
<organism evidence="13 14">
    <name type="scientific">Streptomyces luteireticuli</name>
    <dbReference type="NCBI Taxonomy" id="173858"/>
    <lineage>
        <taxon>Bacteria</taxon>
        <taxon>Bacillati</taxon>
        <taxon>Actinomycetota</taxon>
        <taxon>Actinomycetes</taxon>
        <taxon>Kitasatosporales</taxon>
        <taxon>Streptomycetaceae</taxon>
        <taxon>Streptomyces</taxon>
    </lineage>
</organism>
<dbReference type="InterPro" id="IPR003482">
    <property type="entry name" value="Whib"/>
</dbReference>
<keyword evidence="10 11" id="KW-0804">Transcription</keyword>
<evidence type="ECO:0000256" key="3">
    <source>
        <dbReference type="ARBA" id="ARBA00022485"/>
    </source>
</evidence>
<comment type="PTM">
    <text evidence="11">The Fe-S cluster can be nitrosylated by nitric oxide (NO).</text>
</comment>
<comment type="function">
    <text evidence="11">Acts as a transcriptional regulator. Probably redox-responsive. The apo- but not holo-form probably binds DNA.</text>
</comment>
<evidence type="ECO:0000256" key="10">
    <source>
        <dbReference type="ARBA" id="ARBA00023163"/>
    </source>
</evidence>
<feature type="binding site" evidence="11">
    <location>
        <position position="76"/>
    </location>
    <ligand>
        <name>[4Fe-4S] cluster</name>
        <dbReference type="ChEBI" id="CHEBI:49883"/>
    </ligand>
</feature>
<dbReference type="EMBL" id="BAAABX010000057">
    <property type="protein sequence ID" value="GAA0426410.1"/>
    <property type="molecule type" value="Genomic_DNA"/>
</dbReference>
<dbReference type="InterPro" id="IPR034768">
    <property type="entry name" value="4FE4S_WBL"/>
</dbReference>
<dbReference type="PANTHER" id="PTHR38839">
    <property type="entry name" value="TRANSCRIPTIONAL REGULATOR WHID-RELATED"/>
    <property type="match status" value="1"/>
</dbReference>
<gene>
    <name evidence="11" type="primary">whiB</name>
    <name evidence="13" type="ORF">GCM10010357_54950</name>
</gene>
<evidence type="ECO:0000256" key="5">
    <source>
        <dbReference type="ARBA" id="ARBA00023004"/>
    </source>
</evidence>
<evidence type="ECO:0000256" key="8">
    <source>
        <dbReference type="ARBA" id="ARBA00023125"/>
    </source>
</evidence>
<feature type="binding site" evidence="11">
    <location>
        <position position="44"/>
    </location>
    <ligand>
        <name>[4Fe-4S] cluster</name>
        <dbReference type="ChEBI" id="CHEBI:49883"/>
    </ligand>
</feature>
<protein>
    <recommendedName>
        <fullName evidence="11">Transcriptional regulator WhiB</fullName>
    </recommendedName>
</protein>
<feature type="domain" description="4Fe-4S Wbl-type" evidence="12">
    <location>
        <begin position="43"/>
        <end position="100"/>
    </location>
</feature>
<evidence type="ECO:0000256" key="6">
    <source>
        <dbReference type="ARBA" id="ARBA00023014"/>
    </source>
</evidence>
<evidence type="ECO:0000259" key="12">
    <source>
        <dbReference type="PROSITE" id="PS51674"/>
    </source>
</evidence>
<evidence type="ECO:0000256" key="4">
    <source>
        <dbReference type="ARBA" id="ARBA00022723"/>
    </source>
</evidence>
<sequence>MAALRSRNLRGTRRALLVAVQSSPASVVSSGPRGDLSWLDLAACLGEDLEIFFESWPGYEASAKEVCRRCPVAELCLEQAMANGERHGIFGGLTVEERRALRRKELAA</sequence>
<keyword evidence="5 11" id="KW-0408">Iron</keyword>
<proteinExistence type="inferred from homology"/>
<comment type="similarity">
    <text evidence="2 11">Belongs to the WhiB family.</text>
</comment>
<dbReference type="RefSeq" id="WP_344029839.1">
    <property type="nucleotide sequence ID" value="NZ_BAAABX010000057.1"/>
</dbReference>
<keyword evidence="14" id="KW-1185">Reference proteome</keyword>
<accession>A0ABN0Z169</accession>
<keyword evidence="6 11" id="KW-0411">Iron-sulfur</keyword>
<feature type="binding site" evidence="11">
    <location>
        <position position="70"/>
    </location>
    <ligand>
        <name>[4Fe-4S] cluster</name>
        <dbReference type="ChEBI" id="CHEBI:49883"/>
    </ligand>
</feature>
<keyword evidence="8 11" id="KW-0238">DNA-binding</keyword>
<evidence type="ECO:0000313" key="13">
    <source>
        <dbReference type="EMBL" id="GAA0426410.1"/>
    </source>
</evidence>
<keyword evidence="9 11" id="KW-1015">Disulfide bond</keyword>
<comment type="PTM">
    <text evidence="11">Upon Fe-S cluster removal intramolecular disulfide bonds are formed.</text>
</comment>
<keyword evidence="7 11" id="KW-0805">Transcription regulation</keyword>
<comment type="cofactor">
    <cofactor evidence="11">
        <name>[4Fe-4S] cluster</name>
        <dbReference type="ChEBI" id="CHEBI:49883"/>
    </cofactor>
    <text evidence="11">Binds 1 [4Fe-4S] cluster per subunit. Following nitrosylation of the [4Fe-4S] cluster binds 1 [4Fe-8(NO)] cluster per subunit.</text>
</comment>
<reference evidence="13 14" key="1">
    <citation type="journal article" date="2019" name="Int. J. Syst. Evol. Microbiol.">
        <title>The Global Catalogue of Microorganisms (GCM) 10K type strain sequencing project: providing services to taxonomists for standard genome sequencing and annotation.</title>
        <authorList>
            <consortium name="The Broad Institute Genomics Platform"/>
            <consortium name="The Broad Institute Genome Sequencing Center for Infectious Disease"/>
            <person name="Wu L."/>
            <person name="Ma J."/>
        </authorList>
    </citation>
    <scope>NUCLEOTIDE SEQUENCE [LARGE SCALE GENOMIC DNA]</scope>
    <source>
        <strain evidence="13 14">JCM 4788</strain>
    </source>
</reference>
<keyword evidence="11" id="KW-0963">Cytoplasm</keyword>
<evidence type="ECO:0000256" key="7">
    <source>
        <dbReference type="ARBA" id="ARBA00023015"/>
    </source>
</evidence>
<evidence type="ECO:0000256" key="2">
    <source>
        <dbReference type="ARBA" id="ARBA00006597"/>
    </source>
</evidence>
<dbReference type="Proteomes" id="UP001500879">
    <property type="component" value="Unassembled WGS sequence"/>
</dbReference>
<dbReference type="PROSITE" id="PS51674">
    <property type="entry name" value="4FE4S_WBL"/>
    <property type="match status" value="1"/>
</dbReference>
<evidence type="ECO:0000256" key="11">
    <source>
        <dbReference type="HAMAP-Rule" id="MF_01479"/>
    </source>
</evidence>
<keyword evidence="4 11" id="KW-0479">Metal-binding</keyword>
<evidence type="ECO:0000256" key="1">
    <source>
        <dbReference type="ARBA" id="ARBA00004496"/>
    </source>
</evidence>
<feature type="binding site" evidence="11">
    <location>
        <position position="67"/>
    </location>
    <ligand>
        <name>[4Fe-4S] cluster</name>
        <dbReference type="ChEBI" id="CHEBI:49883"/>
    </ligand>
</feature>
<evidence type="ECO:0000256" key="9">
    <source>
        <dbReference type="ARBA" id="ARBA00023157"/>
    </source>
</evidence>
<keyword evidence="3 11" id="KW-0004">4Fe-4S</keyword>
<dbReference type="Pfam" id="PF02467">
    <property type="entry name" value="Whib"/>
    <property type="match status" value="1"/>
</dbReference>
<name>A0ABN0Z169_9ACTN</name>
<comment type="subcellular location">
    <subcellularLocation>
        <location evidence="1 11">Cytoplasm</location>
    </subcellularLocation>
</comment>